<keyword evidence="5" id="KW-1185">Reference proteome</keyword>
<dbReference type="AlphaFoldDB" id="A0A5N5X3G6"/>
<evidence type="ECO:0000256" key="1">
    <source>
        <dbReference type="ARBA" id="ARBA00022676"/>
    </source>
</evidence>
<sequence length="411" mass="44132">MINTMQAALGSGPRYESITPLLKKLARLGQTTDPIQPDEIAEALYLLLDDKLTDTQSAALLSLLHQKKKDQDTAIIGESLRCIIQPKIDEATLQQVISTRRKPEGNYLGGLCELAGTGGNATSTLASVAATASFIASPFLLVCQHGYMGANSPTPSMGNDLILASINPAPPALSNITPKNIAEVLKESNYAFLPEPNFYPTMKHANSIREGLGIRTIFDLISTLVHPIQGHIEARVIGVPNPDLGPALAEALRDTGVKKALVVSGHGSIDQISPEGGTSCWMFSDSDTAIQHFQLQPSDFGLLERPLDTVKARVRGVLEEAATLVDILQGRLLDVDPVLQFVLIHAAALLVTSGVCDTDVSEKLGGKGDVIKERGPGGQRWKEGLRRAKWSIESGEAHKILETYVRVTSQL</sequence>
<dbReference type="SUPFAM" id="SSF52418">
    <property type="entry name" value="Nucleoside phosphorylase/phosphoribosyltransferase catalytic domain"/>
    <property type="match status" value="1"/>
</dbReference>
<keyword evidence="2 4" id="KW-0808">Transferase</keyword>
<dbReference type="OrthoDB" id="427800at2759"/>
<keyword evidence="1" id="KW-0328">Glycosyltransferase</keyword>
<dbReference type="PANTHER" id="PTHR43285">
    <property type="entry name" value="ANTHRANILATE PHOSPHORIBOSYLTRANSFERASE"/>
    <property type="match status" value="1"/>
</dbReference>
<dbReference type="PANTHER" id="PTHR43285:SF2">
    <property type="entry name" value="ANTHRANILATE PHOSPHORIBOSYLTRANSFERASE"/>
    <property type="match status" value="1"/>
</dbReference>
<dbReference type="GO" id="GO:0004048">
    <property type="term" value="F:anthranilate phosphoribosyltransferase activity"/>
    <property type="evidence" value="ECO:0007669"/>
    <property type="project" value="InterPro"/>
</dbReference>
<feature type="domain" description="Glycosyl transferase family 3" evidence="3">
    <location>
        <begin position="114"/>
        <end position="397"/>
    </location>
</feature>
<dbReference type="GO" id="GO:0000162">
    <property type="term" value="P:L-tryptophan biosynthetic process"/>
    <property type="evidence" value="ECO:0007669"/>
    <property type="project" value="InterPro"/>
</dbReference>
<proteinExistence type="predicted"/>
<accession>A0A5N5X3G6</accession>
<dbReference type="Pfam" id="PF00591">
    <property type="entry name" value="Glycos_transf_3"/>
    <property type="match status" value="1"/>
</dbReference>
<dbReference type="Proteomes" id="UP000326565">
    <property type="component" value="Unassembled WGS sequence"/>
</dbReference>
<reference evidence="4 5" key="1">
    <citation type="submission" date="2019-04" db="EMBL/GenBank/DDBJ databases">
        <title>Friends and foes A comparative genomics study of 23 Aspergillus species from section Flavi.</title>
        <authorList>
            <consortium name="DOE Joint Genome Institute"/>
            <person name="Kjaerbolling I."/>
            <person name="Vesth T."/>
            <person name="Frisvad J.C."/>
            <person name="Nybo J.L."/>
            <person name="Theobald S."/>
            <person name="Kildgaard S."/>
            <person name="Isbrandt T."/>
            <person name="Kuo A."/>
            <person name="Sato A."/>
            <person name="Lyhne E.K."/>
            <person name="Kogle M.E."/>
            <person name="Wiebenga A."/>
            <person name="Kun R.S."/>
            <person name="Lubbers R.J."/>
            <person name="Makela M.R."/>
            <person name="Barry K."/>
            <person name="Chovatia M."/>
            <person name="Clum A."/>
            <person name="Daum C."/>
            <person name="Haridas S."/>
            <person name="He G."/>
            <person name="LaButti K."/>
            <person name="Lipzen A."/>
            <person name="Mondo S."/>
            <person name="Riley R."/>
            <person name="Salamov A."/>
            <person name="Simmons B.A."/>
            <person name="Magnuson J.K."/>
            <person name="Henrissat B."/>
            <person name="Mortensen U.H."/>
            <person name="Larsen T.O."/>
            <person name="Devries R.P."/>
            <person name="Grigoriev I.V."/>
            <person name="Machida M."/>
            <person name="Baker S.E."/>
            <person name="Andersen M.R."/>
        </authorList>
    </citation>
    <scope>NUCLEOTIDE SEQUENCE [LARGE SCALE GENOMIC DNA]</scope>
    <source>
        <strain evidence="4 5">CBS 151.66</strain>
    </source>
</reference>
<evidence type="ECO:0000259" key="3">
    <source>
        <dbReference type="Pfam" id="PF00591"/>
    </source>
</evidence>
<dbReference type="Gene3D" id="3.40.1030.10">
    <property type="entry name" value="Nucleoside phosphorylase/phosphoribosyltransferase catalytic domain"/>
    <property type="match status" value="1"/>
</dbReference>
<dbReference type="InterPro" id="IPR035902">
    <property type="entry name" value="Nuc_phospho_transferase"/>
</dbReference>
<protein>
    <submittedName>
        <fullName evidence="4">Glycosyl transferase</fullName>
    </submittedName>
</protein>
<evidence type="ECO:0000313" key="5">
    <source>
        <dbReference type="Proteomes" id="UP000326565"/>
    </source>
</evidence>
<dbReference type="EMBL" id="ML732198">
    <property type="protein sequence ID" value="KAB8075159.1"/>
    <property type="molecule type" value="Genomic_DNA"/>
</dbReference>
<dbReference type="InterPro" id="IPR005940">
    <property type="entry name" value="Anthranilate_Pribosyl_Tfrase"/>
</dbReference>
<organism evidence="4 5">
    <name type="scientific">Aspergillus leporis</name>
    <dbReference type="NCBI Taxonomy" id="41062"/>
    <lineage>
        <taxon>Eukaryota</taxon>
        <taxon>Fungi</taxon>
        <taxon>Dikarya</taxon>
        <taxon>Ascomycota</taxon>
        <taxon>Pezizomycotina</taxon>
        <taxon>Eurotiomycetes</taxon>
        <taxon>Eurotiomycetidae</taxon>
        <taxon>Eurotiales</taxon>
        <taxon>Aspergillaceae</taxon>
        <taxon>Aspergillus</taxon>
        <taxon>Aspergillus subgen. Circumdati</taxon>
    </lineage>
</organism>
<evidence type="ECO:0000313" key="4">
    <source>
        <dbReference type="EMBL" id="KAB8075159.1"/>
    </source>
</evidence>
<dbReference type="GO" id="GO:0005829">
    <property type="term" value="C:cytosol"/>
    <property type="evidence" value="ECO:0007669"/>
    <property type="project" value="TreeGrafter"/>
</dbReference>
<evidence type="ECO:0000256" key="2">
    <source>
        <dbReference type="ARBA" id="ARBA00022679"/>
    </source>
</evidence>
<name>A0A5N5X3G6_9EURO</name>
<dbReference type="InterPro" id="IPR000312">
    <property type="entry name" value="Glycosyl_Trfase_fam3"/>
</dbReference>
<gene>
    <name evidence="4" type="ORF">BDV29DRAFT_172380</name>
</gene>